<dbReference type="Proteomes" id="UP000756921">
    <property type="component" value="Unassembled WGS sequence"/>
</dbReference>
<gene>
    <name evidence="1" type="ORF">PMIN01_10638</name>
</gene>
<name>A0A9P6KME8_9PLEO</name>
<evidence type="ECO:0000313" key="1">
    <source>
        <dbReference type="EMBL" id="KAF9731621.1"/>
    </source>
</evidence>
<accession>A0A9P6KME8</accession>
<dbReference type="AlphaFoldDB" id="A0A9P6KME8"/>
<protein>
    <submittedName>
        <fullName evidence="1">Uncharacterized protein</fullName>
    </submittedName>
</protein>
<reference evidence="1" key="1">
    <citation type="journal article" date="2020" name="Mol. Plant Microbe Interact.">
        <title>Genome Sequence of the Biocontrol Agent Coniothyrium minitans strain Conio (IMI 134523).</title>
        <authorList>
            <person name="Patel D."/>
            <person name="Shittu T.A."/>
            <person name="Baroncelli R."/>
            <person name="Muthumeenakshi S."/>
            <person name="Osborne T.H."/>
            <person name="Janganan T.K."/>
            <person name="Sreenivasaprasad S."/>
        </authorList>
    </citation>
    <scope>NUCLEOTIDE SEQUENCE</scope>
    <source>
        <strain evidence="1">Conio</strain>
    </source>
</reference>
<comment type="caution">
    <text evidence="1">The sequence shown here is derived from an EMBL/GenBank/DDBJ whole genome shotgun (WGS) entry which is preliminary data.</text>
</comment>
<keyword evidence="2" id="KW-1185">Reference proteome</keyword>
<sequence>MTTLASTRVVVLELVVNGQIARIVSIGSLQFRRNGAGCHRTQSFRFLEAVYYRSAWLEVDNDRGTGIPSAVPVLANMHEPSFFVKPEDFRPWTLETGEWEIGTFGEPLFCILTVCCFASSDMRKQASKQAVQHDRQRSLASMSLSRPAILTCMNRNGEHYLDENDSSDHRLQ</sequence>
<proteinExistence type="predicted"/>
<organism evidence="1 2">
    <name type="scientific">Paraphaeosphaeria minitans</name>
    <dbReference type="NCBI Taxonomy" id="565426"/>
    <lineage>
        <taxon>Eukaryota</taxon>
        <taxon>Fungi</taxon>
        <taxon>Dikarya</taxon>
        <taxon>Ascomycota</taxon>
        <taxon>Pezizomycotina</taxon>
        <taxon>Dothideomycetes</taxon>
        <taxon>Pleosporomycetidae</taxon>
        <taxon>Pleosporales</taxon>
        <taxon>Massarineae</taxon>
        <taxon>Didymosphaeriaceae</taxon>
        <taxon>Paraphaeosphaeria</taxon>
    </lineage>
</organism>
<evidence type="ECO:0000313" key="2">
    <source>
        <dbReference type="Proteomes" id="UP000756921"/>
    </source>
</evidence>
<dbReference type="EMBL" id="WJXW01000012">
    <property type="protein sequence ID" value="KAF9731621.1"/>
    <property type="molecule type" value="Genomic_DNA"/>
</dbReference>